<gene>
    <name evidence="2" type="ORF">SAMN04488567_1934</name>
</gene>
<dbReference type="InterPro" id="IPR029063">
    <property type="entry name" value="SAM-dependent_MTases_sf"/>
</dbReference>
<evidence type="ECO:0000313" key="2">
    <source>
        <dbReference type="EMBL" id="SDE50685.1"/>
    </source>
</evidence>
<evidence type="ECO:0000259" key="1">
    <source>
        <dbReference type="Pfam" id="PF08241"/>
    </source>
</evidence>
<protein>
    <submittedName>
        <fullName evidence="2">Methyltransferase domain-containing protein</fullName>
    </submittedName>
</protein>
<organism evidence="2 3">
    <name type="scientific">Limimaricola pyoseonensis</name>
    <dbReference type="NCBI Taxonomy" id="521013"/>
    <lineage>
        <taxon>Bacteria</taxon>
        <taxon>Pseudomonadati</taxon>
        <taxon>Pseudomonadota</taxon>
        <taxon>Alphaproteobacteria</taxon>
        <taxon>Rhodobacterales</taxon>
        <taxon>Paracoccaceae</taxon>
        <taxon>Limimaricola</taxon>
    </lineage>
</organism>
<dbReference type="EMBL" id="FNAT01000002">
    <property type="protein sequence ID" value="SDE50685.1"/>
    <property type="molecule type" value="Genomic_DNA"/>
</dbReference>
<dbReference type="SUPFAM" id="SSF53335">
    <property type="entry name" value="S-adenosyl-L-methionine-dependent methyltransferases"/>
    <property type="match status" value="1"/>
</dbReference>
<dbReference type="AlphaFoldDB" id="A0A1G7DIT8"/>
<keyword evidence="2" id="KW-0808">Transferase</keyword>
<feature type="domain" description="Methyltransferase type 11" evidence="1">
    <location>
        <begin position="41"/>
        <end position="134"/>
    </location>
</feature>
<dbReference type="Gene3D" id="3.40.50.150">
    <property type="entry name" value="Vaccinia Virus protein VP39"/>
    <property type="match status" value="1"/>
</dbReference>
<keyword evidence="3" id="KW-1185">Reference proteome</keyword>
<dbReference type="Pfam" id="PF08241">
    <property type="entry name" value="Methyltransf_11"/>
    <property type="match status" value="1"/>
</dbReference>
<dbReference type="STRING" id="521013.SAMN04488567_1934"/>
<keyword evidence="2" id="KW-0489">Methyltransferase</keyword>
<dbReference type="CDD" id="cd02440">
    <property type="entry name" value="AdoMet_MTases"/>
    <property type="match status" value="1"/>
</dbReference>
<name>A0A1G7DIT8_9RHOB</name>
<evidence type="ECO:0000313" key="3">
    <source>
        <dbReference type="Proteomes" id="UP000198922"/>
    </source>
</evidence>
<dbReference type="InterPro" id="IPR050508">
    <property type="entry name" value="Methyltransf_Superfamily"/>
</dbReference>
<dbReference type="OrthoDB" id="8153637at2"/>
<dbReference type="RefSeq" id="WP_090111363.1">
    <property type="nucleotide sequence ID" value="NZ_FNAT01000002.1"/>
</dbReference>
<accession>A0A1G7DIT8</accession>
<dbReference type="Proteomes" id="UP000198922">
    <property type="component" value="Unassembled WGS sequence"/>
</dbReference>
<dbReference type="InterPro" id="IPR013216">
    <property type="entry name" value="Methyltransf_11"/>
</dbReference>
<sequence>MDASAARQGGEAYEIFMGRWSRPVADRFLDWLHAPAGADWIDVGSGTGVLTASILERCAPASVVAVDSSETFTDYARHRFDDRRLCIDTVDATSLPVADGSRDVAVAGLFLNFLPSMEEGLREMRRVLRPGGILGFYVWDYPDGGMGMLDVFWSAAAQLDPAAAALSERARFPDCSHAGLTRLCQAVGIEPAISTIDTISEHEDFEEYWRPFTLAQSTARRYLDGLDDEARARLRGALAQRLDHGGPIRLPARAWCVKAQIPD</sequence>
<dbReference type="PANTHER" id="PTHR42912">
    <property type="entry name" value="METHYLTRANSFERASE"/>
    <property type="match status" value="1"/>
</dbReference>
<reference evidence="3" key="1">
    <citation type="submission" date="2016-10" db="EMBL/GenBank/DDBJ databases">
        <authorList>
            <person name="Varghese N."/>
            <person name="Submissions S."/>
        </authorList>
    </citation>
    <scope>NUCLEOTIDE SEQUENCE [LARGE SCALE GENOMIC DNA]</scope>
    <source>
        <strain evidence="3">DSM 21424</strain>
    </source>
</reference>
<proteinExistence type="predicted"/>
<dbReference type="GO" id="GO:0032259">
    <property type="term" value="P:methylation"/>
    <property type="evidence" value="ECO:0007669"/>
    <property type="project" value="UniProtKB-KW"/>
</dbReference>
<dbReference type="GO" id="GO:0008757">
    <property type="term" value="F:S-adenosylmethionine-dependent methyltransferase activity"/>
    <property type="evidence" value="ECO:0007669"/>
    <property type="project" value="InterPro"/>
</dbReference>